<name>A0A8J2JGQ4_9HEXA</name>
<organism evidence="1 2">
    <name type="scientific">Allacma fusca</name>
    <dbReference type="NCBI Taxonomy" id="39272"/>
    <lineage>
        <taxon>Eukaryota</taxon>
        <taxon>Metazoa</taxon>
        <taxon>Ecdysozoa</taxon>
        <taxon>Arthropoda</taxon>
        <taxon>Hexapoda</taxon>
        <taxon>Collembola</taxon>
        <taxon>Symphypleona</taxon>
        <taxon>Sminthuridae</taxon>
        <taxon>Allacma</taxon>
    </lineage>
</organism>
<dbReference type="Proteomes" id="UP000708208">
    <property type="component" value="Unassembled WGS sequence"/>
</dbReference>
<sequence>MQMLAVQCS</sequence>
<accession>A0A8J2JGQ4</accession>
<protein>
    <submittedName>
        <fullName evidence="1">Uncharacterized protein</fullName>
    </submittedName>
</protein>
<proteinExistence type="predicted"/>
<evidence type="ECO:0000313" key="1">
    <source>
        <dbReference type="EMBL" id="CAG7688384.1"/>
    </source>
</evidence>
<comment type="caution">
    <text evidence="1">The sequence shown here is derived from an EMBL/GenBank/DDBJ whole genome shotgun (WGS) entry which is preliminary data.</text>
</comment>
<reference evidence="1" key="1">
    <citation type="submission" date="2021-06" db="EMBL/GenBank/DDBJ databases">
        <authorList>
            <person name="Hodson N. C."/>
            <person name="Mongue J. A."/>
            <person name="Jaron S. K."/>
        </authorList>
    </citation>
    <scope>NUCLEOTIDE SEQUENCE</scope>
</reference>
<feature type="non-terminal residue" evidence="1">
    <location>
        <position position="1"/>
    </location>
</feature>
<gene>
    <name evidence="1" type="ORF">AFUS01_LOCUS3351</name>
</gene>
<evidence type="ECO:0000313" key="2">
    <source>
        <dbReference type="Proteomes" id="UP000708208"/>
    </source>
</evidence>
<keyword evidence="2" id="KW-1185">Reference proteome</keyword>
<dbReference type="EMBL" id="CAJVCH010020106">
    <property type="protein sequence ID" value="CAG7688384.1"/>
    <property type="molecule type" value="Genomic_DNA"/>
</dbReference>